<evidence type="ECO:0000313" key="2">
    <source>
        <dbReference type="EMBL" id="GFN84574.1"/>
    </source>
</evidence>
<feature type="compositionally biased region" description="Polar residues" evidence="1">
    <location>
        <begin position="57"/>
        <end position="66"/>
    </location>
</feature>
<dbReference type="Proteomes" id="UP000735302">
    <property type="component" value="Unassembled WGS sequence"/>
</dbReference>
<feature type="region of interest" description="Disordered" evidence="1">
    <location>
        <begin position="40"/>
        <end position="81"/>
    </location>
</feature>
<comment type="caution">
    <text evidence="2">The sequence shown here is derived from an EMBL/GenBank/DDBJ whole genome shotgun (WGS) entry which is preliminary data.</text>
</comment>
<sequence>MRQKGRSYREAFIEYRKRTQEMLWAPGPVRQMMLEVTCKRSDGKQVASEGGKERESATQSQRNTMPNKYHRKGQGGMERHD</sequence>
<dbReference type="EMBL" id="BLXT01001319">
    <property type="protein sequence ID" value="GFN84574.1"/>
    <property type="molecule type" value="Genomic_DNA"/>
</dbReference>
<proteinExistence type="predicted"/>
<evidence type="ECO:0000256" key="1">
    <source>
        <dbReference type="SAM" id="MobiDB-lite"/>
    </source>
</evidence>
<evidence type="ECO:0000313" key="3">
    <source>
        <dbReference type="Proteomes" id="UP000735302"/>
    </source>
</evidence>
<organism evidence="2 3">
    <name type="scientific">Plakobranchus ocellatus</name>
    <dbReference type="NCBI Taxonomy" id="259542"/>
    <lineage>
        <taxon>Eukaryota</taxon>
        <taxon>Metazoa</taxon>
        <taxon>Spiralia</taxon>
        <taxon>Lophotrochozoa</taxon>
        <taxon>Mollusca</taxon>
        <taxon>Gastropoda</taxon>
        <taxon>Heterobranchia</taxon>
        <taxon>Euthyneura</taxon>
        <taxon>Panpulmonata</taxon>
        <taxon>Sacoglossa</taxon>
        <taxon>Placobranchoidea</taxon>
        <taxon>Plakobranchidae</taxon>
        <taxon>Plakobranchus</taxon>
    </lineage>
</organism>
<gene>
    <name evidence="2" type="ORF">PoB_001108000</name>
</gene>
<accession>A0AAV3YNA5</accession>
<keyword evidence="3" id="KW-1185">Reference proteome</keyword>
<reference evidence="2 3" key="1">
    <citation type="journal article" date="2021" name="Elife">
        <title>Chloroplast acquisition without the gene transfer in kleptoplastic sea slugs, Plakobranchus ocellatus.</title>
        <authorList>
            <person name="Maeda T."/>
            <person name="Takahashi S."/>
            <person name="Yoshida T."/>
            <person name="Shimamura S."/>
            <person name="Takaki Y."/>
            <person name="Nagai Y."/>
            <person name="Toyoda A."/>
            <person name="Suzuki Y."/>
            <person name="Arimoto A."/>
            <person name="Ishii H."/>
            <person name="Satoh N."/>
            <person name="Nishiyama T."/>
            <person name="Hasebe M."/>
            <person name="Maruyama T."/>
            <person name="Minagawa J."/>
            <person name="Obokata J."/>
            <person name="Shigenobu S."/>
        </authorList>
    </citation>
    <scope>NUCLEOTIDE SEQUENCE [LARGE SCALE GENOMIC DNA]</scope>
</reference>
<dbReference type="AlphaFoldDB" id="A0AAV3YNA5"/>
<name>A0AAV3YNA5_9GAST</name>
<protein>
    <submittedName>
        <fullName evidence="2">Uncharacterized protein</fullName>
    </submittedName>
</protein>